<proteinExistence type="predicted"/>
<protein>
    <submittedName>
        <fullName evidence="1">Uncharacterized protein</fullName>
    </submittedName>
</protein>
<gene>
    <name evidence="1" type="ORF">TrRE_jg10273</name>
</gene>
<feature type="non-terminal residue" evidence="1">
    <location>
        <position position="232"/>
    </location>
</feature>
<dbReference type="AlphaFoldDB" id="A0A9W6ZMR2"/>
<dbReference type="Proteomes" id="UP001165082">
    <property type="component" value="Unassembled WGS sequence"/>
</dbReference>
<dbReference type="EMBL" id="BRXZ01004666">
    <property type="protein sequence ID" value="GMH53349.1"/>
    <property type="molecule type" value="Genomic_DNA"/>
</dbReference>
<organism evidence="1 2">
    <name type="scientific">Triparma retinervis</name>
    <dbReference type="NCBI Taxonomy" id="2557542"/>
    <lineage>
        <taxon>Eukaryota</taxon>
        <taxon>Sar</taxon>
        <taxon>Stramenopiles</taxon>
        <taxon>Ochrophyta</taxon>
        <taxon>Bolidophyceae</taxon>
        <taxon>Parmales</taxon>
        <taxon>Triparmaceae</taxon>
        <taxon>Triparma</taxon>
    </lineage>
</organism>
<accession>A0A9W6ZMR2</accession>
<comment type="caution">
    <text evidence="1">The sequence shown here is derived from an EMBL/GenBank/DDBJ whole genome shotgun (WGS) entry which is preliminary data.</text>
</comment>
<name>A0A9W6ZMR2_9STRA</name>
<reference evidence="1" key="1">
    <citation type="submission" date="2022-07" db="EMBL/GenBank/DDBJ databases">
        <title>Genome analysis of Parmales, a sister group of diatoms, reveals the evolutionary specialization of diatoms from phago-mixotrophs to photoautotrophs.</title>
        <authorList>
            <person name="Ban H."/>
            <person name="Sato S."/>
            <person name="Yoshikawa S."/>
            <person name="Kazumasa Y."/>
            <person name="Nakamura Y."/>
            <person name="Ichinomiya M."/>
            <person name="Saitoh K."/>
            <person name="Sato N."/>
            <person name="Blanc-Mathieu R."/>
            <person name="Endo H."/>
            <person name="Kuwata A."/>
            <person name="Ogata H."/>
        </authorList>
    </citation>
    <scope>NUCLEOTIDE SEQUENCE</scope>
</reference>
<keyword evidence="2" id="KW-1185">Reference proteome</keyword>
<sequence>MLLLDIVQGLVQGMEEIGKNTDAKKQLIRFFLNSVPSAYIHTSYQHPKVQEVILLLSAAVKRRRAMGSCSTKSRTLKAAVVALSKRTNTKDFSSLIKKTNGYLPILLAFILAGFGEDDFKSEGVEEEEGEEGPGPGDNNWWSSLRTSDLKFLAGGKEKSFRRKLYTTFHNSCTVANVQGSDDVQFTEEEHGERYGVWWTILGPLLIPNIRRSVGTAVLERVGQQGDGGGASG</sequence>
<evidence type="ECO:0000313" key="2">
    <source>
        <dbReference type="Proteomes" id="UP001165082"/>
    </source>
</evidence>
<evidence type="ECO:0000313" key="1">
    <source>
        <dbReference type="EMBL" id="GMH53349.1"/>
    </source>
</evidence>